<feature type="transmembrane region" description="Helical" evidence="1">
    <location>
        <begin position="86"/>
        <end position="108"/>
    </location>
</feature>
<sequence length="610" mass="70112">MEINTNKKQVDIWKNHMIAAILLMAFAFFINRGIEIKGLYMDDLYMWSCFGEQSFFEYVFPIGGSRFRFLFYLVSWLEMAFIGTHVGWMVPINIILNGLVAITLYGMAWKLSRSKLIGFLAGIAYLLSNLSYYQISQGLGVMETMALWMGIGILYCLFQFLHDAPKSRTYYMTAVGLYFGVCFVHERYMVLLPLFFIVLLLKKNRDIRQWIYPFASFVLVQVIRLLTIGGLSPAGTGGTQVADTFSLKQSIKYALSQVAYMFGINAGPEHLNGIPWKDSPFWIHGLVYGTLVFVLAMVVCFLVTAIRHKEDRFPALASSILFICFIGACIVSSSVTIRVEMRWVYISYTAALLYLSYMYGVIISHVEVTKAIQKFVPYGAILVAYVVLMFPVQTYYRSFYPKLYYWPNQMRYNSLAEETYEKYGDALFDKTVYILGNTYEMSEFTADTFFKVYDKKKAFTGPEVVFIDNIDEVGLVHDNMLILREDTKFDGFQDITQFVRDLKCQRVYGYYEDTWMDEEAVVKVMAGADGIISIEMIYPGNLEGHETSIIYVDGEEAVTVHLTENVMHEEIRVKPGNIVELKFVNNFYMKDAIEQRGEKRFSMLVNLGTS</sequence>
<feature type="transmembrane region" description="Helical" evidence="1">
    <location>
        <begin position="315"/>
        <end position="337"/>
    </location>
</feature>
<accession>G5IAG6</accession>
<evidence type="ECO:0008006" key="4">
    <source>
        <dbReference type="Google" id="ProtNLM"/>
    </source>
</evidence>
<feature type="transmembrane region" description="Helical" evidence="1">
    <location>
        <begin position="12"/>
        <end position="34"/>
    </location>
</feature>
<organism evidence="2 3">
    <name type="scientific">Hungatella hathewayi WAL-18680</name>
    <dbReference type="NCBI Taxonomy" id="742737"/>
    <lineage>
        <taxon>Bacteria</taxon>
        <taxon>Bacillati</taxon>
        <taxon>Bacillota</taxon>
        <taxon>Clostridia</taxon>
        <taxon>Lachnospirales</taxon>
        <taxon>Lachnospiraceae</taxon>
        <taxon>Hungatella</taxon>
    </lineage>
</organism>
<keyword evidence="3" id="KW-1185">Reference proteome</keyword>
<comment type="caution">
    <text evidence="2">The sequence shown here is derived from an EMBL/GenBank/DDBJ whole genome shotgun (WGS) entry which is preliminary data.</text>
</comment>
<feature type="transmembrane region" description="Helical" evidence="1">
    <location>
        <begin position="281"/>
        <end position="303"/>
    </location>
</feature>
<keyword evidence="1" id="KW-1133">Transmembrane helix</keyword>
<gene>
    <name evidence="2" type="ORF">HMPREF9473_00546</name>
</gene>
<feature type="transmembrane region" description="Helical" evidence="1">
    <location>
        <begin position="145"/>
        <end position="162"/>
    </location>
</feature>
<evidence type="ECO:0000313" key="2">
    <source>
        <dbReference type="EMBL" id="EHI61523.1"/>
    </source>
</evidence>
<evidence type="ECO:0000313" key="3">
    <source>
        <dbReference type="Proteomes" id="UP000005384"/>
    </source>
</evidence>
<name>G5IAG6_9FIRM</name>
<dbReference type="OrthoDB" id="1929811at2"/>
<keyword evidence="1" id="KW-0812">Transmembrane</keyword>
<dbReference type="RefSeq" id="WP_006778530.1">
    <property type="nucleotide sequence ID" value="NZ_CP040506.1"/>
</dbReference>
<feature type="transmembrane region" description="Helical" evidence="1">
    <location>
        <begin position="375"/>
        <end position="396"/>
    </location>
</feature>
<evidence type="ECO:0000256" key="1">
    <source>
        <dbReference type="SAM" id="Phobius"/>
    </source>
</evidence>
<proteinExistence type="predicted"/>
<feature type="transmembrane region" description="Helical" evidence="1">
    <location>
        <begin position="114"/>
        <end position="133"/>
    </location>
</feature>
<dbReference type="HOGENOM" id="CLU_029528_0_0_9"/>
<protein>
    <recommendedName>
        <fullName evidence="4">Glycosyltransferase RgtA/B/C/D-like domain-containing protein</fullName>
    </recommendedName>
</protein>
<dbReference type="AlphaFoldDB" id="G5IAG6"/>
<feature type="transmembrane region" description="Helical" evidence="1">
    <location>
        <begin position="343"/>
        <end position="363"/>
    </location>
</feature>
<keyword evidence="1" id="KW-0472">Membrane</keyword>
<feature type="transmembrane region" description="Helical" evidence="1">
    <location>
        <begin position="174"/>
        <end position="201"/>
    </location>
</feature>
<reference evidence="2 3" key="1">
    <citation type="submission" date="2011-08" db="EMBL/GenBank/DDBJ databases">
        <title>The Genome Sequence of Clostridium hathewayi WAL-18680.</title>
        <authorList>
            <consortium name="The Broad Institute Genome Sequencing Platform"/>
            <person name="Earl A."/>
            <person name="Ward D."/>
            <person name="Feldgarden M."/>
            <person name="Gevers D."/>
            <person name="Finegold S.M."/>
            <person name="Summanen P.H."/>
            <person name="Molitoris D.R."/>
            <person name="Song M."/>
            <person name="Daigneault M."/>
            <person name="Allen-Vercoe E."/>
            <person name="Young S.K."/>
            <person name="Zeng Q."/>
            <person name="Gargeya S."/>
            <person name="Fitzgerald M."/>
            <person name="Haas B."/>
            <person name="Abouelleil A."/>
            <person name="Alvarado L."/>
            <person name="Arachchi H.M."/>
            <person name="Berlin A."/>
            <person name="Brown A."/>
            <person name="Chapman S.B."/>
            <person name="Chen Z."/>
            <person name="Dunbar C."/>
            <person name="Freedman E."/>
            <person name="Gearin G."/>
            <person name="Gellesch M."/>
            <person name="Goldberg J."/>
            <person name="Griggs A."/>
            <person name="Gujja S."/>
            <person name="Heiman D."/>
            <person name="Howarth C."/>
            <person name="Larson L."/>
            <person name="Lui A."/>
            <person name="MacDonald P.J.P."/>
            <person name="Montmayeur A."/>
            <person name="Murphy C."/>
            <person name="Neiman D."/>
            <person name="Pearson M."/>
            <person name="Priest M."/>
            <person name="Roberts A."/>
            <person name="Saif S."/>
            <person name="Shea T."/>
            <person name="Shenoy N."/>
            <person name="Sisk P."/>
            <person name="Stolte C."/>
            <person name="Sykes S."/>
            <person name="Wortman J."/>
            <person name="Nusbaum C."/>
            <person name="Birren B."/>
        </authorList>
    </citation>
    <scope>NUCLEOTIDE SEQUENCE [LARGE SCALE GENOMIC DNA]</scope>
    <source>
        <strain evidence="2 3">WAL-18680</strain>
    </source>
</reference>
<dbReference type="EMBL" id="ADLN01000002">
    <property type="protein sequence ID" value="EHI61523.1"/>
    <property type="molecule type" value="Genomic_DNA"/>
</dbReference>
<dbReference type="Proteomes" id="UP000005384">
    <property type="component" value="Unassembled WGS sequence"/>
</dbReference>
<dbReference type="PATRIC" id="fig|742737.3.peg.544"/>